<organism evidence="1 2">
    <name type="scientific">Cinara cedri</name>
    <dbReference type="NCBI Taxonomy" id="506608"/>
    <lineage>
        <taxon>Eukaryota</taxon>
        <taxon>Metazoa</taxon>
        <taxon>Ecdysozoa</taxon>
        <taxon>Arthropoda</taxon>
        <taxon>Hexapoda</taxon>
        <taxon>Insecta</taxon>
        <taxon>Pterygota</taxon>
        <taxon>Neoptera</taxon>
        <taxon>Paraneoptera</taxon>
        <taxon>Hemiptera</taxon>
        <taxon>Sternorrhyncha</taxon>
        <taxon>Aphidomorpha</taxon>
        <taxon>Aphidoidea</taxon>
        <taxon>Aphididae</taxon>
        <taxon>Lachninae</taxon>
        <taxon>Cinara</taxon>
    </lineage>
</organism>
<keyword evidence="2" id="KW-1185">Reference proteome</keyword>
<dbReference type="AlphaFoldDB" id="A0A5E4MN80"/>
<evidence type="ECO:0000313" key="2">
    <source>
        <dbReference type="Proteomes" id="UP000325440"/>
    </source>
</evidence>
<name>A0A5E4MN80_9HEMI</name>
<gene>
    <name evidence="1" type="ORF">CINCED_3A021582</name>
</gene>
<dbReference type="OrthoDB" id="6623841at2759"/>
<reference evidence="1 2" key="1">
    <citation type="submission" date="2019-08" db="EMBL/GenBank/DDBJ databases">
        <authorList>
            <person name="Alioto T."/>
            <person name="Alioto T."/>
            <person name="Gomez Garrido J."/>
        </authorList>
    </citation>
    <scope>NUCLEOTIDE SEQUENCE [LARGE SCALE GENOMIC DNA]</scope>
</reference>
<dbReference type="EMBL" id="CABPRJ010000949">
    <property type="protein sequence ID" value="VVC31288.1"/>
    <property type="molecule type" value="Genomic_DNA"/>
</dbReference>
<dbReference type="Proteomes" id="UP000325440">
    <property type="component" value="Unassembled WGS sequence"/>
</dbReference>
<accession>A0A5E4MN80</accession>
<evidence type="ECO:0000313" key="1">
    <source>
        <dbReference type="EMBL" id="VVC31288.1"/>
    </source>
</evidence>
<protein>
    <submittedName>
        <fullName evidence="1">Uncharacterized protein</fullName>
    </submittedName>
</protein>
<proteinExistence type="predicted"/>
<sequence length="107" mass="12273">MPCIPLPPEPIFTRWRIWFFYANNFKEFKNVIESLTDNATSVEKLNPLVQNNAVKCGLACIKLYLSKLSMNLKNLEESNSELLKSMDIFRKIVDILTNIPGPNGKKN</sequence>